<dbReference type="GO" id="GO:0070991">
    <property type="term" value="F:medium-chain fatty acyl-CoA dehydrogenase activity"/>
    <property type="evidence" value="ECO:0007669"/>
    <property type="project" value="UniProtKB-EC"/>
</dbReference>
<comment type="similarity">
    <text evidence="3">Belongs to the acyl-CoA dehydrogenase family.</text>
</comment>
<keyword evidence="12" id="KW-1133">Transmembrane helix</keyword>
<dbReference type="InterPro" id="IPR013786">
    <property type="entry name" value="AcylCoA_DH/ox_N"/>
</dbReference>
<evidence type="ECO:0000256" key="12">
    <source>
        <dbReference type="SAM" id="Phobius"/>
    </source>
</evidence>
<evidence type="ECO:0000256" key="2">
    <source>
        <dbReference type="ARBA" id="ARBA00005005"/>
    </source>
</evidence>
<dbReference type="GO" id="GO:0005737">
    <property type="term" value="C:cytoplasm"/>
    <property type="evidence" value="ECO:0007669"/>
    <property type="project" value="TreeGrafter"/>
</dbReference>
<dbReference type="EMBL" id="DRLF01000236">
    <property type="protein sequence ID" value="HEC06534.1"/>
    <property type="molecule type" value="Genomic_DNA"/>
</dbReference>
<evidence type="ECO:0000256" key="6">
    <source>
        <dbReference type="ARBA" id="ARBA00020144"/>
    </source>
</evidence>
<evidence type="ECO:0000256" key="9">
    <source>
        <dbReference type="ARBA" id="ARBA00023002"/>
    </source>
</evidence>
<keyword evidence="9" id="KW-0560">Oxidoreductase</keyword>
<dbReference type="InterPro" id="IPR006091">
    <property type="entry name" value="Acyl-CoA_Oxase/DH_mid-dom"/>
</dbReference>
<dbReference type="GO" id="GO:0004466">
    <property type="term" value="F:long-chain fatty acyl-CoA dehydrogenase activity"/>
    <property type="evidence" value="ECO:0007669"/>
    <property type="project" value="UniProtKB-EC"/>
</dbReference>
<dbReference type="SUPFAM" id="SSF47203">
    <property type="entry name" value="Acyl-CoA dehydrogenase C-terminal domain-like"/>
    <property type="match status" value="1"/>
</dbReference>
<dbReference type="NCBIfam" id="NF007000">
    <property type="entry name" value="PRK09463.1"/>
    <property type="match status" value="1"/>
</dbReference>
<dbReference type="GO" id="GO:0033539">
    <property type="term" value="P:fatty acid beta-oxidation using acyl-CoA dehydrogenase"/>
    <property type="evidence" value="ECO:0007669"/>
    <property type="project" value="InterPro"/>
</dbReference>
<feature type="domain" description="Acyl-CoA dehydrogenase C-terminal bacterial-type" evidence="16">
    <location>
        <begin position="518"/>
        <end position="801"/>
    </location>
</feature>
<dbReference type="InterPro" id="IPR050741">
    <property type="entry name" value="Acyl-CoA_dehydrogenase"/>
</dbReference>
<feature type="transmembrane region" description="Helical" evidence="12">
    <location>
        <begin position="12"/>
        <end position="37"/>
    </location>
</feature>
<dbReference type="InterPro" id="IPR036250">
    <property type="entry name" value="AcylCo_DH-like_C"/>
</dbReference>
<keyword evidence="7" id="KW-0285">Flavoprotein</keyword>
<evidence type="ECO:0000256" key="5">
    <source>
        <dbReference type="ARBA" id="ARBA00012040"/>
    </source>
</evidence>
<dbReference type="Gene3D" id="2.40.110.10">
    <property type="entry name" value="Butyryl-CoA Dehydrogenase, subunit A, domain 2"/>
    <property type="match status" value="1"/>
</dbReference>
<evidence type="ECO:0000259" key="14">
    <source>
        <dbReference type="Pfam" id="PF02770"/>
    </source>
</evidence>
<proteinExistence type="inferred from homology"/>
<evidence type="ECO:0000256" key="4">
    <source>
        <dbReference type="ARBA" id="ARBA00012033"/>
    </source>
</evidence>
<dbReference type="InterPro" id="IPR046373">
    <property type="entry name" value="Acyl-CoA_Oxase/DH_mid-dom_sf"/>
</dbReference>
<evidence type="ECO:0000256" key="11">
    <source>
        <dbReference type="ARBA" id="ARBA00049247"/>
    </source>
</evidence>
<dbReference type="UniPathway" id="UPA00659"/>
<reference evidence="17" key="1">
    <citation type="journal article" date="2020" name="mSystems">
        <title>Genome- and Community-Level Interaction Insights into Carbon Utilization and Element Cycling Functions of Hydrothermarchaeota in Hydrothermal Sediment.</title>
        <authorList>
            <person name="Zhou Z."/>
            <person name="Liu Y."/>
            <person name="Xu W."/>
            <person name="Pan J."/>
            <person name="Luo Z.H."/>
            <person name="Li M."/>
        </authorList>
    </citation>
    <scope>NUCLEOTIDE SEQUENCE [LARGE SCALE GENOMIC DNA]</scope>
    <source>
        <strain evidence="17">HyVt-458</strain>
    </source>
</reference>
<dbReference type="FunFam" id="1.20.140.10:FF:000009">
    <property type="entry name" value="Acyl-CoA dehydrogenase"/>
    <property type="match status" value="1"/>
</dbReference>
<organism evidence="17">
    <name type="scientific">Thiolapillus brandeum</name>
    <dbReference type="NCBI Taxonomy" id="1076588"/>
    <lineage>
        <taxon>Bacteria</taxon>
        <taxon>Pseudomonadati</taxon>
        <taxon>Pseudomonadota</taxon>
        <taxon>Gammaproteobacteria</taxon>
        <taxon>Chromatiales</taxon>
        <taxon>Sedimenticolaceae</taxon>
        <taxon>Thiolapillus</taxon>
    </lineage>
</organism>
<comment type="pathway">
    <text evidence="2">Lipid metabolism; fatty acid beta-oxidation.</text>
</comment>
<dbReference type="Pfam" id="PF02771">
    <property type="entry name" value="Acyl-CoA_dh_N"/>
    <property type="match status" value="1"/>
</dbReference>
<dbReference type="FunFam" id="1.10.540.10:FF:000004">
    <property type="entry name" value="Acyl-CoA dehydrogenase"/>
    <property type="match status" value="1"/>
</dbReference>
<dbReference type="NCBIfam" id="NF009586">
    <property type="entry name" value="PRK13026.1"/>
    <property type="match status" value="1"/>
</dbReference>
<dbReference type="CDD" id="cd00567">
    <property type="entry name" value="ACAD"/>
    <property type="match status" value="1"/>
</dbReference>
<dbReference type="InterPro" id="IPR015396">
    <property type="entry name" value="FadE_C"/>
</dbReference>
<dbReference type="Proteomes" id="UP000886339">
    <property type="component" value="Unassembled WGS sequence"/>
</dbReference>
<evidence type="ECO:0000256" key="1">
    <source>
        <dbReference type="ARBA" id="ARBA00001974"/>
    </source>
</evidence>
<dbReference type="InterPro" id="IPR037069">
    <property type="entry name" value="AcylCoA_DH/ox_N_sf"/>
</dbReference>
<protein>
    <recommendedName>
        <fullName evidence="6">Acyl-coenzyme A dehydrogenase</fullName>
        <ecNumber evidence="4">1.3.8.7</ecNumber>
        <ecNumber evidence="5">1.3.8.8</ecNumber>
    </recommendedName>
</protein>
<evidence type="ECO:0000259" key="13">
    <source>
        <dbReference type="Pfam" id="PF00441"/>
    </source>
</evidence>
<keyword evidence="8" id="KW-0274">FAD</keyword>
<evidence type="ECO:0000313" key="17">
    <source>
        <dbReference type="EMBL" id="HEC06534.1"/>
    </source>
</evidence>
<evidence type="ECO:0000259" key="16">
    <source>
        <dbReference type="Pfam" id="PF09317"/>
    </source>
</evidence>
<dbReference type="GO" id="GO:0050660">
    <property type="term" value="F:flavin adenine dinucleotide binding"/>
    <property type="evidence" value="ECO:0007669"/>
    <property type="project" value="InterPro"/>
</dbReference>
<comment type="caution">
    <text evidence="17">The sequence shown here is derived from an EMBL/GenBank/DDBJ whole genome shotgun (WGS) entry which is preliminary data.</text>
</comment>
<dbReference type="InterPro" id="IPR009100">
    <property type="entry name" value="AcylCoA_DH/oxidase_NM_dom_sf"/>
</dbReference>
<dbReference type="EC" id="1.3.8.8" evidence="5"/>
<dbReference type="Pfam" id="PF00441">
    <property type="entry name" value="Acyl-CoA_dh_1"/>
    <property type="match status" value="1"/>
</dbReference>
<feature type="transmembrane region" description="Helical" evidence="12">
    <location>
        <begin position="43"/>
        <end position="67"/>
    </location>
</feature>
<name>A0A831RVD7_9GAMM</name>
<evidence type="ECO:0000259" key="15">
    <source>
        <dbReference type="Pfam" id="PF02771"/>
    </source>
</evidence>
<evidence type="ECO:0000256" key="3">
    <source>
        <dbReference type="ARBA" id="ARBA00009347"/>
    </source>
</evidence>
<dbReference type="InterPro" id="IPR009075">
    <property type="entry name" value="AcylCo_DH/oxidase_C"/>
</dbReference>
<dbReference type="Gene3D" id="1.10.540.10">
    <property type="entry name" value="Acyl-CoA dehydrogenase/oxidase, N-terminal domain"/>
    <property type="match status" value="1"/>
</dbReference>
<keyword evidence="12" id="KW-0812">Transmembrane</keyword>
<dbReference type="Gene3D" id="1.20.140.10">
    <property type="entry name" value="Butyryl-CoA Dehydrogenase, subunit A, domain 3"/>
    <property type="match status" value="1"/>
</dbReference>
<comment type="cofactor">
    <cofactor evidence="1">
        <name>FAD</name>
        <dbReference type="ChEBI" id="CHEBI:57692"/>
    </cofactor>
</comment>
<feature type="domain" description="Acyl-CoA dehydrogenase/oxidase C-terminal" evidence="13">
    <location>
        <begin position="364"/>
        <end position="511"/>
    </location>
</feature>
<dbReference type="Pfam" id="PF02770">
    <property type="entry name" value="Acyl-CoA_dh_M"/>
    <property type="match status" value="1"/>
</dbReference>
<evidence type="ECO:0000256" key="8">
    <source>
        <dbReference type="ARBA" id="ARBA00022827"/>
    </source>
</evidence>
<dbReference type="PANTHER" id="PTHR48083">
    <property type="entry name" value="MEDIUM-CHAIN SPECIFIC ACYL-COA DEHYDROGENASE, MITOCHONDRIAL-RELATED"/>
    <property type="match status" value="1"/>
</dbReference>
<comment type="catalytic activity">
    <reaction evidence="11">
        <text>a long-chain 2,3-saturated fatty acyl-CoA + oxidized [electron-transfer flavoprotein] + H(+) = a long-chain (2E)-enoyl-CoA + reduced [electron-transfer flavoprotein]</text>
        <dbReference type="Rhea" id="RHEA:17721"/>
        <dbReference type="Rhea" id="RHEA-COMP:10685"/>
        <dbReference type="Rhea" id="RHEA-COMP:10686"/>
        <dbReference type="ChEBI" id="CHEBI:15378"/>
        <dbReference type="ChEBI" id="CHEBI:57692"/>
        <dbReference type="ChEBI" id="CHEBI:58307"/>
        <dbReference type="ChEBI" id="CHEBI:83721"/>
        <dbReference type="ChEBI" id="CHEBI:83727"/>
        <dbReference type="EC" id="1.3.8.8"/>
    </reaction>
</comment>
<dbReference type="PANTHER" id="PTHR48083:SF33">
    <property type="entry name" value="ACYL-COENZYME A DEHYDROGENASE"/>
    <property type="match status" value="1"/>
</dbReference>
<evidence type="ECO:0000256" key="7">
    <source>
        <dbReference type="ARBA" id="ARBA00022630"/>
    </source>
</evidence>
<evidence type="ECO:0000256" key="10">
    <source>
        <dbReference type="ARBA" id="ARBA00047882"/>
    </source>
</evidence>
<keyword evidence="12" id="KW-0472">Membrane</keyword>
<feature type="domain" description="Acyl-CoA oxidase/dehydrogenase middle" evidence="14">
    <location>
        <begin position="241"/>
        <end position="331"/>
    </location>
</feature>
<dbReference type="SUPFAM" id="SSF56645">
    <property type="entry name" value="Acyl-CoA dehydrogenase NM domain-like"/>
    <property type="match status" value="1"/>
</dbReference>
<dbReference type="Pfam" id="PF09317">
    <property type="entry name" value="ACDH_C"/>
    <property type="match status" value="1"/>
</dbReference>
<gene>
    <name evidence="17" type="ORF">ENJ12_06770</name>
</gene>
<dbReference type="AlphaFoldDB" id="A0A831RVD7"/>
<feature type="domain" description="Acyl-CoA dehydrogenase/oxidase N-terminal" evidence="15">
    <location>
        <begin position="144"/>
        <end position="237"/>
    </location>
</feature>
<comment type="catalytic activity">
    <reaction evidence="10">
        <text>a medium-chain 2,3-saturated fatty acyl-CoA + oxidized [electron-transfer flavoprotein] + H(+) = a medium-chain (2E)-enoyl-CoA + reduced [electron-transfer flavoprotein]</text>
        <dbReference type="Rhea" id="RHEA:14477"/>
        <dbReference type="Rhea" id="RHEA-COMP:10685"/>
        <dbReference type="Rhea" id="RHEA-COMP:10686"/>
        <dbReference type="ChEBI" id="CHEBI:15378"/>
        <dbReference type="ChEBI" id="CHEBI:57692"/>
        <dbReference type="ChEBI" id="CHEBI:58307"/>
        <dbReference type="ChEBI" id="CHEBI:83723"/>
        <dbReference type="ChEBI" id="CHEBI:83726"/>
        <dbReference type="EC" id="1.3.8.7"/>
    </reaction>
</comment>
<sequence>MWFLGFVSTLAIVWYLAYQGAGASLWIAVLISSLVAVTLATDIQWYVSTPLWLIAATLILVLGVPAMRQKIITTRLLKQFRKVMPAMSRTEREALEAGSIWWDAELFSGRPNWEKLLNTPRPHLSEREQAFLDGPVETLCKMLDDWKITHEDRDLPPDVWDFIKREGFFGLIIPEEYGGLGFSALAHSEVVMKLSSRSIVAAVTVMVPNSLGPGKLLLHYGTPAQRDYYLPRLARGEEIPCFALTGPDAGSDAGALPDSGIVTKGQWQGKTVLGVRLNWEKRYITLGPVATIIGLAFRLHDPDHLLGTEEDLGITLALVPRDTPGVTIGARHIPIDIPFQNGPNWGKDVFIPMSQLIGEQQYIGKGWRMLVESLAEGRGISLPALSVGAAKVSSRYTGAYAAIRQQFNMPIGRFEGIEEALARIAGLTYQMDAARKLTLSALDVGEKPSVISAIIKYHLTERYRQLINDAMDIHAGSGICLGPSNLVGRAYQALPIAVTVEGANILTRSMIIFGQGAMRCHPWIIREFSAAQNPDRNKAVADFDHAVFGHLGFLLGNIARSLFLGLTRGRLSRSPVSGAARRYYQQLNWMSAAFALAADTAMMTLGGALKRKERLSARLGDVLSEMYLTSAVLKQFEDDGSPEADLPLLHWACENAFYRMQESLRLLIRNLPFRPLAWLLRIVLFPSGFPYTEPDDRMSHKAAGMLLKPSASRDRLTQGIFITDDARYRQGIVEQAFEQAAIVAPVEKTLRSARRSGVISARNRLAQAREALEKGLITEEELKALETMRMLRRRVIAVDSFEDYGKQHLLQSEPITSNHVA</sequence>
<dbReference type="EC" id="1.3.8.7" evidence="4"/>
<accession>A0A831RVD7</accession>